<organism evidence="2 3">
    <name type="scientific">Rhizobium aouanii</name>
    <dbReference type="NCBI Taxonomy" id="3118145"/>
    <lineage>
        <taxon>Bacteria</taxon>
        <taxon>Pseudomonadati</taxon>
        <taxon>Pseudomonadota</taxon>
        <taxon>Alphaproteobacteria</taxon>
        <taxon>Hyphomicrobiales</taxon>
        <taxon>Rhizobiaceae</taxon>
        <taxon>Rhizobium/Agrobacterium group</taxon>
        <taxon>Rhizobium</taxon>
    </lineage>
</organism>
<dbReference type="NCBIfam" id="NF033545">
    <property type="entry name" value="transpos_IS630"/>
    <property type="match status" value="1"/>
</dbReference>
<keyword evidence="3" id="KW-1185">Reference proteome</keyword>
<dbReference type="InterPro" id="IPR047655">
    <property type="entry name" value="Transpos_IS630-like"/>
</dbReference>
<dbReference type="InterPro" id="IPR012337">
    <property type="entry name" value="RNaseH-like_sf"/>
</dbReference>
<dbReference type="SUPFAM" id="SSF46689">
    <property type="entry name" value="Homeodomain-like"/>
    <property type="match status" value="1"/>
</dbReference>
<reference evidence="2 3" key="1">
    <citation type="submission" date="2024-01" db="EMBL/GenBank/DDBJ databases">
        <title>Draft genome sequences of three bacterial strains isolated from Acacia saligna represent a potential new species within the genus Rhizobium.</title>
        <authorList>
            <person name="Tambong J.T."/>
            <person name="Mnasri B."/>
        </authorList>
    </citation>
    <scope>NUCLEOTIDE SEQUENCE [LARGE SCALE GENOMIC DNA]</scope>
    <source>
        <strain evidence="2 3">1AS12I</strain>
    </source>
</reference>
<feature type="domain" description="Tc1-like transposase DDE" evidence="1">
    <location>
        <begin position="175"/>
        <end position="313"/>
    </location>
</feature>
<evidence type="ECO:0000313" key="3">
    <source>
        <dbReference type="Proteomes" id="UP001531129"/>
    </source>
</evidence>
<dbReference type="Pfam" id="PF13358">
    <property type="entry name" value="DDE_3"/>
    <property type="match status" value="1"/>
</dbReference>
<dbReference type="InterPro" id="IPR009057">
    <property type="entry name" value="Homeodomain-like_sf"/>
</dbReference>
<dbReference type="InterPro" id="IPR036397">
    <property type="entry name" value="RNaseH_sf"/>
</dbReference>
<sequence>MDTDKRLLLSPEDRVRLEGWVADRNTPQKLVWRARIVLMWADASSLASIVRTRGKTKKTAYRWRDRYLEQGVDGLARDATRPGRKKPLSAEVIARVVEMTLREKPPAATQWSARSLAKAVGLSHTSVQRIWVAHGLKPHLTKTFKLSNDKQFVEKVTDVVGLYLDPPDRALVFSVDEKSQIQALDRTQPGLPMKKGRAGTMTHDYKRHGTTTLFAALDVATGRVIGECMKRHRHQEWLKFLRLIDRSTPKGFDLHLIADNYATHKHPAVKAWLAKHPRFHMHFTPTSASWLNQVERFFGLITGDRIRCGVFKSVAELEGAIQDYLDHHNADPKPFVWTKSATDILEKVARGRQALESQH</sequence>
<dbReference type="Gene3D" id="3.30.420.10">
    <property type="entry name" value="Ribonuclease H-like superfamily/Ribonuclease H"/>
    <property type="match status" value="1"/>
</dbReference>
<gene>
    <name evidence="2" type="ORF">V8Q02_12115</name>
</gene>
<evidence type="ECO:0000259" key="1">
    <source>
        <dbReference type="Pfam" id="PF13358"/>
    </source>
</evidence>
<dbReference type="PANTHER" id="PTHR30347:SF1">
    <property type="entry name" value="MECHANOSENSITIVE CHANNEL MSCK"/>
    <property type="match status" value="1"/>
</dbReference>
<comment type="caution">
    <text evidence="2">The sequence shown here is derived from an EMBL/GenBank/DDBJ whole genome shotgun (WGS) entry which is preliminary data.</text>
</comment>
<dbReference type="InterPro" id="IPR052702">
    <property type="entry name" value="MscS-like_channel"/>
</dbReference>
<accession>A0ABU8CJV4</accession>
<dbReference type="Pfam" id="PF13565">
    <property type="entry name" value="HTH_32"/>
    <property type="match status" value="1"/>
</dbReference>
<dbReference type="PANTHER" id="PTHR30347">
    <property type="entry name" value="POTASSIUM CHANNEL RELATED"/>
    <property type="match status" value="1"/>
</dbReference>
<name>A0ABU8CJV4_9HYPH</name>
<protein>
    <submittedName>
        <fullName evidence="2">IS630 family transposase</fullName>
    </submittedName>
</protein>
<proteinExistence type="predicted"/>
<dbReference type="InterPro" id="IPR038717">
    <property type="entry name" value="Tc1-like_DDE_dom"/>
</dbReference>
<evidence type="ECO:0000313" key="2">
    <source>
        <dbReference type="EMBL" id="MEI1248766.1"/>
    </source>
</evidence>
<dbReference type="RefSeq" id="WP_264396727.1">
    <property type="nucleotide sequence ID" value="NZ_JBAMYB010000006.1"/>
</dbReference>
<dbReference type="EMBL" id="JBAMYC010000006">
    <property type="protein sequence ID" value="MEI1248766.1"/>
    <property type="molecule type" value="Genomic_DNA"/>
</dbReference>
<dbReference type="Proteomes" id="UP001531129">
    <property type="component" value="Unassembled WGS sequence"/>
</dbReference>
<dbReference type="SUPFAM" id="SSF53098">
    <property type="entry name" value="Ribonuclease H-like"/>
    <property type="match status" value="1"/>
</dbReference>